<organism evidence="6 7">
    <name type="scientific">Ciona savignyi</name>
    <name type="common">Pacific transparent sea squirt</name>
    <dbReference type="NCBI Taxonomy" id="51511"/>
    <lineage>
        <taxon>Eukaryota</taxon>
        <taxon>Metazoa</taxon>
        <taxon>Chordata</taxon>
        <taxon>Tunicata</taxon>
        <taxon>Ascidiacea</taxon>
        <taxon>Phlebobranchia</taxon>
        <taxon>Cionidae</taxon>
        <taxon>Ciona</taxon>
    </lineage>
</organism>
<keyword evidence="7" id="KW-1185">Reference proteome</keyword>
<evidence type="ECO:0000259" key="5">
    <source>
        <dbReference type="PROSITE" id="PS01225"/>
    </source>
</evidence>
<evidence type="ECO:0000313" key="7">
    <source>
        <dbReference type="Proteomes" id="UP000007875"/>
    </source>
</evidence>
<dbReference type="Pfam" id="PF00007">
    <property type="entry name" value="Cys_knot"/>
    <property type="match status" value="1"/>
</dbReference>
<dbReference type="HOGENOM" id="CLU_949820_0_0_1"/>
<dbReference type="AlphaFoldDB" id="H2YMM5"/>
<name>H2YMM5_CIOSA</name>
<reference evidence="6" key="2">
    <citation type="submission" date="2025-08" db="UniProtKB">
        <authorList>
            <consortium name="Ensembl"/>
        </authorList>
    </citation>
    <scope>IDENTIFICATION</scope>
</reference>
<feature type="domain" description="CTCK" evidence="5">
    <location>
        <begin position="93"/>
        <end position="182"/>
    </location>
</feature>
<keyword evidence="2" id="KW-0964">Secreted</keyword>
<proteinExistence type="predicted"/>
<dbReference type="SMART" id="SM00041">
    <property type="entry name" value="CT"/>
    <property type="match status" value="1"/>
</dbReference>
<feature type="disulfide bond" evidence="4">
    <location>
        <begin position="108"/>
        <end position="157"/>
    </location>
</feature>
<comment type="subcellular location">
    <subcellularLocation>
        <location evidence="1">Secreted</location>
    </subcellularLocation>
</comment>
<evidence type="ECO:0000256" key="2">
    <source>
        <dbReference type="ARBA" id="ARBA00022525"/>
    </source>
</evidence>
<evidence type="ECO:0000256" key="4">
    <source>
        <dbReference type="PROSITE-ProRule" id="PRU00039"/>
    </source>
</evidence>
<feature type="disulfide bond" evidence="4">
    <location>
        <begin position="119"/>
        <end position="173"/>
    </location>
</feature>
<dbReference type="InterPro" id="IPR006207">
    <property type="entry name" value="Cys_knot_C"/>
</dbReference>
<evidence type="ECO:0000256" key="3">
    <source>
        <dbReference type="ARBA" id="ARBA00023157"/>
    </source>
</evidence>
<accession>H2YMM5</accession>
<sequence>MGSCCGLCKPERCSLSLPFHGENKTQMLEINEVYRHRCSQYKCIADSSGYAVVVATDVFCPQVNITRCIDNGGVVVYDDDGCCAECYQAQRTCQATKSEPKTLSISGCETDRPVELAYCHGECASGSHYHEITGDFVKHCTCCSATDYYNMSIPATCGNGTQIQLDFKMITACTCLENKNCDSWTNVETFNISMQPREGGEMSDVDFFAYWNTSDHYKFRVVQVTNVHAQNDVYNAVHDVTNKFGLQNPAIKVVKVSALNSTLSQALTLGLDAAFSGPIAMKLPPDEDDQPVN</sequence>
<feature type="disulfide bond" evidence="4">
    <location>
        <begin position="93"/>
        <end position="143"/>
    </location>
</feature>
<reference evidence="6" key="3">
    <citation type="submission" date="2025-09" db="UniProtKB">
        <authorList>
            <consortium name="Ensembl"/>
        </authorList>
    </citation>
    <scope>IDENTIFICATION</scope>
</reference>
<keyword evidence="3 4" id="KW-1015">Disulfide bond</keyword>
<evidence type="ECO:0000313" key="6">
    <source>
        <dbReference type="Ensembl" id="ENSCSAVP00000006577.1"/>
    </source>
</evidence>
<protein>
    <recommendedName>
        <fullName evidence="5">CTCK domain-containing protein</fullName>
    </recommendedName>
</protein>
<dbReference type="GO" id="GO:0005576">
    <property type="term" value="C:extracellular region"/>
    <property type="evidence" value="ECO:0007669"/>
    <property type="project" value="UniProtKB-SubCell"/>
</dbReference>
<dbReference type="PROSITE" id="PS01225">
    <property type="entry name" value="CTCK_2"/>
    <property type="match status" value="1"/>
</dbReference>
<dbReference type="Ensembl" id="ENSCSAVT00000006660.1">
    <property type="protein sequence ID" value="ENSCSAVP00000006577.1"/>
    <property type="gene ID" value="ENSCSAVG00000003941.1"/>
</dbReference>
<evidence type="ECO:0000256" key="1">
    <source>
        <dbReference type="ARBA" id="ARBA00004613"/>
    </source>
</evidence>
<dbReference type="InterPro" id="IPR006208">
    <property type="entry name" value="Glyco_hormone_CN"/>
</dbReference>
<dbReference type="GeneTree" id="ENSGT00940000155810"/>
<reference evidence="7" key="1">
    <citation type="submission" date="2003-08" db="EMBL/GenBank/DDBJ databases">
        <authorList>
            <person name="Birren B."/>
            <person name="Nusbaum C."/>
            <person name="Abebe A."/>
            <person name="Abouelleil A."/>
            <person name="Adekoya E."/>
            <person name="Ait-zahra M."/>
            <person name="Allen N."/>
            <person name="Allen T."/>
            <person name="An P."/>
            <person name="Anderson M."/>
            <person name="Anderson S."/>
            <person name="Arachchi H."/>
            <person name="Armbruster J."/>
            <person name="Bachantsang P."/>
            <person name="Baldwin J."/>
            <person name="Barry A."/>
            <person name="Bayul T."/>
            <person name="Blitshsteyn B."/>
            <person name="Bloom T."/>
            <person name="Blye J."/>
            <person name="Boguslavskiy L."/>
            <person name="Borowsky M."/>
            <person name="Boukhgalter B."/>
            <person name="Brunache A."/>
            <person name="Butler J."/>
            <person name="Calixte N."/>
            <person name="Calvo S."/>
            <person name="Camarata J."/>
            <person name="Campo K."/>
            <person name="Chang J."/>
            <person name="Cheshatsang Y."/>
            <person name="Citroen M."/>
            <person name="Collymore A."/>
            <person name="Considine T."/>
            <person name="Cook A."/>
            <person name="Cooke P."/>
            <person name="Corum B."/>
            <person name="Cuomo C."/>
            <person name="David R."/>
            <person name="Dawoe T."/>
            <person name="Degray S."/>
            <person name="Dodge S."/>
            <person name="Dooley K."/>
            <person name="Dorje P."/>
            <person name="Dorjee K."/>
            <person name="Dorris L."/>
            <person name="Duffey N."/>
            <person name="Dupes A."/>
            <person name="Elkins T."/>
            <person name="Engels R."/>
            <person name="Erickson J."/>
            <person name="Farina A."/>
            <person name="Faro S."/>
            <person name="Ferreira P."/>
            <person name="Fischer H."/>
            <person name="Fitzgerald M."/>
            <person name="Foley K."/>
            <person name="Gage D."/>
            <person name="Galagan J."/>
            <person name="Gearin G."/>
            <person name="Gnerre S."/>
            <person name="Gnirke A."/>
            <person name="Goyette A."/>
            <person name="Graham J."/>
            <person name="Grandbois E."/>
            <person name="Gyaltsen K."/>
            <person name="Hafez N."/>
            <person name="Hagopian D."/>
            <person name="Hagos B."/>
            <person name="Hall J."/>
            <person name="Hatcher B."/>
            <person name="Heller A."/>
            <person name="Higgins H."/>
            <person name="Honan T."/>
            <person name="Horn A."/>
            <person name="Houde N."/>
            <person name="Hughes L."/>
            <person name="Hulme W."/>
            <person name="Husby E."/>
            <person name="Iliev I."/>
            <person name="Jaffe D."/>
            <person name="Jones C."/>
            <person name="Kamal M."/>
            <person name="Kamat A."/>
            <person name="Kamvysselis M."/>
            <person name="Karlsson E."/>
            <person name="Kells C."/>
            <person name="Kieu A."/>
            <person name="Kisner P."/>
            <person name="Kodira C."/>
            <person name="Kulbokas E."/>
            <person name="Labutti K."/>
            <person name="Lama D."/>
            <person name="Landers T."/>
            <person name="Leger J."/>
            <person name="Levine S."/>
            <person name="Lewis D."/>
            <person name="Lewis T."/>
            <person name="Lindblad-toh K."/>
            <person name="Liu X."/>
            <person name="Lokyitsang T."/>
            <person name="Lokyitsang Y."/>
            <person name="Lucien O."/>
            <person name="Lui A."/>
            <person name="Ma L.J."/>
            <person name="Mabbitt R."/>
            <person name="Macdonald J."/>
            <person name="Maclean C."/>
            <person name="Major J."/>
            <person name="Manning J."/>
            <person name="Marabella R."/>
            <person name="Maru K."/>
            <person name="Matthews C."/>
            <person name="Mauceli E."/>
            <person name="Mccarthy M."/>
            <person name="Mcdonough S."/>
            <person name="Mcghee T."/>
            <person name="Meldrim J."/>
            <person name="Meneus L."/>
            <person name="Mesirov J."/>
            <person name="Mihalev A."/>
            <person name="Mihova T."/>
            <person name="Mikkelsen T."/>
            <person name="Mlenga V."/>
            <person name="Moru K."/>
            <person name="Mozes J."/>
            <person name="Mulrain L."/>
            <person name="Munson G."/>
            <person name="Naylor J."/>
            <person name="Newes C."/>
            <person name="Nguyen C."/>
            <person name="Nguyen N."/>
            <person name="Nguyen T."/>
            <person name="Nicol R."/>
            <person name="Nielsen C."/>
            <person name="Nizzari M."/>
            <person name="Norbu C."/>
            <person name="Norbu N."/>
            <person name="O'donnell P."/>
            <person name="Okoawo O."/>
            <person name="O'leary S."/>
            <person name="Omotosho B."/>
            <person name="O'neill K."/>
            <person name="Osman S."/>
            <person name="Parker S."/>
            <person name="Perrin D."/>
            <person name="Phunkhang P."/>
            <person name="Piqani B."/>
            <person name="Purcell S."/>
            <person name="Rachupka T."/>
            <person name="Ramasamy U."/>
            <person name="Rameau R."/>
            <person name="Ray V."/>
            <person name="Raymond C."/>
            <person name="Retta R."/>
            <person name="Richardson S."/>
            <person name="Rise C."/>
            <person name="Rodriguez J."/>
            <person name="Rogers J."/>
            <person name="Rogov P."/>
            <person name="Rutman M."/>
            <person name="Schupbach R."/>
            <person name="Seaman C."/>
            <person name="Settipalli S."/>
            <person name="Sharpe T."/>
            <person name="Sheridan J."/>
            <person name="Sherpa N."/>
            <person name="Shi J."/>
            <person name="Smirnov S."/>
            <person name="Smith C."/>
            <person name="Sougnez C."/>
            <person name="Spencer B."/>
            <person name="Stalker J."/>
            <person name="Stange-thomann N."/>
            <person name="Stavropoulos S."/>
            <person name="Stetson K."/>
            <person name="Stone C."/>
            <person name="Stone S."/>
            <person name="Stubbs M."/>
            <person name="Talamas J."/>
            <person name="Tchuinga P."/>
            <person name="Tenzing P."/>
            <person name="Tesfaye S."/>
            <person name="Theodore J."/>
            <person name="Thoulutsang Y."/>
            <person name="Topham K."/>
            <person name="Towey S."/>
            <person name="Tsamla T."/>
            <person name="Tsomo N."/>
            <person name="Vallee D."/>
            <person name="Vassiliev H."/>
            <person name="Venkataraman V."/>
            <person name="Vinson J."/>
            <person name="Vo A."/>
            <person name="Wade C."/>
            <person name="Wang S."/>
            <person name="Wangchuk T."/>
            <person name="Wangdi T."/>
            <person name="Whittaker C."/>
            <person name="Wilkinson J."/>
            <person name="Wu Y."/>
            <person name="Wyman D."/>
            <person name="Yadav S."/>
            <person name="Yang S."/>
            <person name="Yang X."/>
            <person name="Yeager S."/>
            <person name="Yee E."/>
            <person name="Young G."/>
            <person name="Zainoun J."/>
            <person name="Zembeck L."/>
            <person name="Zimmer A."/>
            <person name="Zody M."/>
            <person name="Lander E."/>
        </authorList>
    </citation>
    <scope>NUCLEOTIDE SEQUENCE [LARGE SCALE GENOMIC DNA]</scope>
</reference>
<dbReference type="Proteomes" id="UP000007875">
    <property type="component" value="Unassembled WGS sequence"/>
</dbReference>
<feature type="disulfide bond" evidence="4">
    <location>
        <begin position="123"/>
        <end position="175"/>
    </location>
</feature>